<protein>
    <submittedName>
        <fullName evidence="2">Uncharacterized protein</fullName>
    </submittedName>
</protein>
<evidence type="ECO:0000313" key="2">
    <source>
        <dbReference type="EMBL" id="WFG00233.1"/>
    </source>
</evidence>
<geneLocation type="plasmid" evidence="2 3">
    <name>pAC1520</name>
</geneLocation>
<evidence type="ECO:0000313" key="3">
    <source>
        <dbReference type="Proteomes" id="UP001218423"/>
    </source>
</evidence>
<keyword evidence="2" id="KW-0614">Plasmid</keyword>
<dbReference type="RefSeq" id="WP_277857196.1">
    <property type="nucleotide sequence ID" value="NZ_CP120943.1"/>
</dbReference>
<organism evidence="2 3">
    <name type="scientific">Aeromonas caviae</name>
    <name type="common">Aeromonas punctata</name>
    <dbReference type="NCBI Taxonomy" id="648"/>
    <lineage>
        <taxon>Bacteria</taxon>
        <taxon>Pseudomonadati</taxon>
        <taxon>Pseudomonadota</taxon>
        <taxon>Gammaproteobacteria</taxon>
        <taxon>Aeromonadales</taxon>
        <taxon>Aeromonadaceae</taxon>
        <taxon>Aeromonas</taxon>
    </lineage>
</organism>
<gene>
    <name evidence="2" type="ORF">P5S46_22320</name>
</gene>
<dbReference type="EMBL" id="CP120943">
    <property type="protein sequence ID" value="WFG00233.1"/>
    <property type="molecule type" value="Genomic_DNA"/>
</dbReference>
<evidence type="ECO:0000256" key="1">
    <source>
        <dbReference type="SAM" id="MobiDB-lite"/>
    </source>
</evidence>
<accession>A0AAJ5ZFA1</accession>
<sequence>MFRPEDSYTPNKNDFVFNVLELAGEVSNMSTAGLVNVQEFEVEGEKIKFISKLPLKMIAGMKFAGFGFLLLDDFANAAMSVQTSLLSALLDKKLGALDLGQSSCFGLAGNMGTADGTKGISDTASITSRVHSAYIYDTLENFVSRTLNYYQNQVDDNLGDGHYSAFLEAYPDHFFSIEKAKRPGVPFPTSRMHESAVGACRHALHLANHYVSAGQDIPYDAILDKLFKRTAAAVGGDLATDLKSFYTCMLHYKAAPLARNIILEGKIDDAAVINEIRERKGNGLSADEMNFSARFTDACGDYASSAMASAIKSGDTELQNKILKNFAAAVFGVMIPNEAPLVMDEAHSRDMMSHFVQRLGVLVNDRKICFIDDVNRKAVVHHNLANQMLSVLSKNPLSALPDPIRQDQPRIMTLFADVITNSSWNKTDGFMVDDDTLGDIQEVLAGRDATALPQAVPQEAANQPQETVTPRTRSQLRP</sequence>
<dbReference type="AlphaFoldDB" id="A0AAJ5ZFA1"/>
<reference evidence="2" key="1">
    <citation type="submission" date="2023-03" db="EMBL/GenBank/DDBJ databases">
        <title>Aeromonas caviae strain AC1520.</title>
        <authorList>
            <person name="Xie T."/>
            <person name="Zhang Q."/>
            <person name="Deng J."/>
            <person name="Li X."/>
        </authorList>
    </citation>
    <scope>NUCLEOTIDE SEQUENCE</scope>
    <source>
        <strain evidence="2">AC1520</strain>
        <plasmid evidence="2">pAC1520</plasmid>
    </source>
</reference>
<proteinExistence type="predicted"/>
<feature type="region of interest" description="Disordered" evidence="1">
    <location>
        <begin position="455"/>
        <end position="478"/>
    </location>
</feature>
<dbReference type="Proteomes" id="UP001218423">
    <property type="component" value="Plasmid pAC1520"/>
</dbReference>
<feature type="compositionally biased region" description="Polar residues" evidence="1">
    <location>
        <begin position="460"/>
        <end position="478"/>
    </location>
</feature>
<name>A0AAJ5ZFA1_AERCA</name>